<keyword evidence="2" id="KW-1185">Reference proteome</keyword>
<name>A0A2V1II87_9BACT</name>
<proteinExistence type="predicted"/>
<protein>
    <recommendedName>
        <fullName evidence="3">Type IX secretion system protein PorQ</fullName>
    </recommendedName>
</protein>
<dbReference type="Proteomes" id="UP000244905">
    <property type="component" value="Unassembled WGS sequence"/>
</dbReference>
<dbReference type="AlphaFoldDB" id="A0A2V1II87"/>
<comment type="caution">
    <text evidence="1">The sequence shown here is derived from an EMBL/GenBank/DDBJ whole genome shotgun (WGS) entry which is preliminary data.</text>
</comment>
<accession>A0A2V1II87</accession>
<evidence type="ECO:0000313" key="2">
    <source>
        <dbReference type="Proteomes" id="UP000244905"/>
    </source>
</evidence>
<reference evidence="2" key="1">
    <citation type="submission" date="2018-02" db="EMBL/GenBank/DDBJ databases">
        <authorList>
            <person name="Clavel T."/>
            <person name="Strowig T."/>
        </authorList>
    </citation>
    <scope>NUCLEOTIDE SEQUENCE [LARGE SCALE GENOMIC DNA]</scope>
    <source>
        <strain evidence="2">DSM 103720</strain>
    </source>
</reference>
<evidence type="ECO:0000313" key="1">
    <source>
        <dbReference type="EMBL" id="PWB00927.1"/>
    </source>
</evidence>
<gene>
    <name evidence="1" type="ORF">C5O23_11410</name>
</gene>
<dbReference type="EMBL" id="PUEC01000029">
    <property type="protein sequence ID" value="PWB00927.1"/>
    <property type="molecule type" value="Genomic_DNA"/>
</dbReference>
<sequence>MKAQDSSPAYRFLEIPSSTLAYGLGGINITAIEDDINSIDQNPGLLGPEIDMQLGVNYMRYVGDSNFAGVKFGHSAGEHGAWAAGIQYFGYGTIRGADVNGILTGDFSPKDMVFNAMYAHDITDRWRGGINLKFIYSSYDAYSAMAVATDLGVNYYNPESNLSFSAVIANLGGQVKRFQDSYDRLPVDLRIGVSKSFGSIPITWSVTAWNLTKWHLPFYDNGDGTDSSEPTVKDSFSSNLFRHLIFAADFVPSEKFHIGLGYNYKTRTDMATYKRSFLSGFSVCAGLNVRNFGVGVALSQPHTGATTIMLNLSTKLYEF</sequence>
<dbReference type="NCBIfam" id="NF033709">
    <property type="entry name" value="PorV_fam"/>
    <property type="match status" value="1"/>
</dbReference>
<dbReference type="NCBIfam" id="NF033711">
    <property type="entry name" value="T9SS_PorQ"/>
    <property type="match status" value="1"/>
</dbReference>
<organism evidence="1 2">
    <name type="scientific">Duncaniella muris</name>
    <dbReference type="NCBI Taxonomy" id="2094150"/>
    <lineage>
        <taxon>Bacteria</taxon>
        <taxon>Pseudomonadati</taxon>
        <taxon>Bacteroidota</taxon>
        <taxon>Bacteroidia</taxon>
        <taxon>Bacteroidales</taxon>
        <taxon>Muribaculaceae</taxon>
        <taxon>Duncaniella</taxon>
    </lineage>
</organism>
<evidence type="ECO:0008006" key="3">
    <source>
        <dbReference type="Google" id="ProtNLM"/>
    </source>
</evidence>